<reference evidence="2" key="1">
    <citation type="submission" date="2020-01" db="EMBL/GenBank/DDBJ databases">
        <title>Genome sequence of Kobresia littledalei, the first chromosome-level genome in the family Cyperaceae.</title>
        <authorList>
            <person name="Qu G."/>
        </authorList>
    </citation>
    <scope>NUCLEOTIDE SEQUENCE</scope>
    <source>
        <strain evidence="2">C.B.Clarke</strain>
        <tissue evidence="2">Leaf</tissue>
    </source>
</reference>
<accession>A0A833RB98</accession>
<gene>
    <name evidence="2" type="ORF">FCM35_KLT19069</name>
</gene>
<name>A0A833RB98_9POAL</name>
<dbReference type="PANTHER" id="PTHR33110">
    <property type="entry name" value="F-BOX/KELCH-REPEAT PROTEIN-RELATED"/>
    <property type="match status" value="1"/>
</dbReference>
<proteinExistence type="predicted"/>
<dbReference type="InterPro" id="IPR005174">
    <property type="entry name" value="KIB1-4_b-propeller"/>
</dbReference>
<keyword evidence="3" id="KW-1185">Reference proteome</keyword>
<evidence type="ECO:0000313" key="2">
    <source>
        <dbReference type="EMBL" id="KAF3336483.1"/>
    </source>
</evidence>
<dbReference type="EMBL" id="SWLB01000007">
    <property type="protein sequence ID" value="KAF3336483.1"/>
    <property type="molecule type" value="Genomic_DNA"/>
</dbReference>
<dbReference type="Pfam" id="PF03478">
    <property type="entry name" value="Beta-prop_KIB1-4"/>
    <property type="match status" value="1"/>
</dbReference>
<evidence type="ECO:0000259" key="1">
    <source>
        <dbReference type="Pfam" id="PF03478"/>
    </source>
</evidence>
<comment type="caution">
    <text evidence="2">The sequence shown here is derived from an EMBL/GenBank/DDBJ whole genome shotgun (WGS) entry which is preliminary data.</text>
</comment>
<dbReference type="AlphaFoldDB" id="A0A833RB98"/>
<dbReference type="OrthoDB" id="681711at2759"/>
<dbReference type="Proteomes" id="UP000623129">
    <property type="component" value="Unassembled WGS sequence"/>
</dbReference>
<protein>
    <recommendedName>
        <fullName evidence="1">KIB1-4 beta-propeller domain-containing protein</fullName>
    </recommendedName>
</protein>
<sequence length="252" mass="29375">MIFFYGKLYALTSQKQLISIRFGRCLEQILVEKEEVLANMTYDEHSKLSKLHLAQSCSELLLVRKWRSYNYQYYNLKYTDRFSIHRWDFGAGAWTEVSNLGGRALFLTDSFMASVPPTCFGVQANCIYYFPPSYYPEIRKNKSIIWSEFSMEDGTIRTVCHEPPIKELSSAVTWILPSISIINSDHVVDIVHQEKMGLTLTKQQVLFKLMDYETKDILFYLINSIPADKFIELNIKRGSPFTIVYFELFDGL</sequence>
<feature type="domain" description="KIB1-4 beta-propeller" evidence="1">
    <location>
        <begin position="1"/>
        <end position="130"/>
    </location>
</feature>
<dbReference type="PANTHER" id="PTHR33110:SF71">
    <property type="entry name" value="F-BOX_KELCH-REPEAT PROTEIN"/>
    <property type="match status" value="1"/>
</dbReference>
<evidence type="ECO:0000313" key="3">
    <source>
        <dbReference type="Proteomes" id="UP000623129"/>
    </source>
</evidence>
<organism evidence="2 3">
    <name type="scientific">Carex littledalei</name>
    <dbReference type="NCBI Taxonomy" id="544730"/>
    <lineage>
        <taxon>Eukaryota</taxon>
        <taxon>Viridiplantae</taxon>
        <taxon>Streptophyta</taxon>
        <taxon>Embryophyta</taxon>
        <taxon>Tracheophyta</taxon>
        <taxon>Spermatophyta</taxon>
        <taxon>Magnoliopsida</taxon>
        <taxon>Liliopsida</taxon>
        <taxon>Poales</taxon>
        <taxon>Cyperaceae</taxon>
        <taxon>Cyperoideae</taxon>
        <taxon>Cariceae</taxon>
        <taxon>Carex</taxon>
        <taxon>Carex subgen. Euthyceras</taxon>
    </lineage>
</organism>